<dbReference type="Proteomes" id="UP000007952">
    <property type="component" value="Chromosome"/>
</dbReference>
<dbReference type="BioCyc" id="MHAE859194:G1GR7-1092-MONOMER"/>
<dbReference type="AlphaFoldDB" id="F6FJJ4"/>
<dbReference type="EMBL" id="CP002808">
    <property type="protein sequence ID" value="AEG73349.1"/>
    <property type="molecule type" value="Genomic_DNA"/>
</dbReference>
<feature type="region of interest" description="Disordered" evidence="1">
    <location>
        <begin position="123"/>
        <end position="160"/>
    </location>
</feature>
<reference key="2">
    <citation type="submission" date="2011-05" db="EMBL/GenBank/DDBJ databases">
        <title>The Genome of Mycoplasma haemofelis Strain Ohio2, a pathogenic hemoplasma of the cat.</title>
        <authorList>
            <person name="Santos A.P."/>
            <person name="Guimaraes A.M.S."/>
            <person name="SanMiguel P.J."/>
            <person name="Martin S.W."/>
            <person name="Messick J.B."/>
        </authorList>
    </citation>
    <scope>NUCLEOTIDE SEQUENCE</scope>
    <source>
        <strain>Ohio2</strain>
    </source>
</reference>
<name>F6FJJ4_MYCHI</name>
<protein>
    <submittedName>
        <fullName evidence="2">Uncharacterized protein</fullName>
    </submittedName>
</protein>
<dbReference type="KEGG" id="mhf:MHF_1101"/>
<evidence type="ECO:0000256" key="1">
    <source>
        <dbReference type="SAM" id="MobiDB-lite"/>
    </source>
</evidence>
<reference evidence="2 3" key="1">
    <citation type="journal article" date="2011" name="J. Bacteriol.">
        <title>Complete genome sequences of two hemotropic Mycoplasmas, Mycoplasma haemofelis strain Ohio2 and Mycoplasma suis strain Illinois.</title>
        <authorList>
            <person name="Messick J.B."/>
            <person name="Santos A.P."/>
            <person name="Guimaraes A.M."/>
        </authorList>
    </citation>
    <scope>NUCLEOTIDE SEQUENCE [LARGE SCALE GENOMIC DNA]</scope>
    <source>
        <strain evidence="2 3">Ohio2</strain>
    </source>
</reference>
<feature type="compositionally biased region" description="Polar residues" evidence="1">
    <location>
        <begin position="149"/>
        <end position="160"/>
    </location>
</feature>
<dbReference type="HOGENOM" id="CLU_096783_0_0_14"/>
<gene>
    <name evidence="2" type="ordered locus">MHF_1101</name>
</gene>
<proteinExistence type="predicted"/>
<evidence type="ECO:0000313" key="2">
    <source>
        <dbReference type="EMBL" id="AEG73349.1"/>
    </source>
</evidence>
<accession>F6FJJ4</accession>
<dbReference type="STRING" id="859194.MHF_1101"/>
<evidence type="ECO:0000313" key="3">
    <source>
        <dbReference type="Proteomes" id="UP000007952"/>
    </source>
</evidence>
<feature type="compositionally biased region" description="Polar residues" evidence="1">
    <location>
        <begin position="127"/>
        <end position="142"/>
    </location>
</feature>
<sequence>MSKALTLSLGGLGIGGVGAGGLLALKPWESKVVTFADEYKHAILDTAKDDTIWTRKYSSLKATKPKHPTLVSAYTEATKTSSANESEAKRLMKEGCKAIYASSVEDSEYKDDFKTYCSRTNEDASSSKEWNGEDTTSTSNNKWDAPLTSLKSHGESSGTLPSALETLKKEIQGKGSFEKTHRDTLKSWCDGVKKEIFMGSDSLEFRHQELYCKVK</sequence>
<organism evidence="2 3">
    <name type="scientific">Mycoplasma haemofelis (strain Ohio2)</name>
    <dbReference type="NCBI Taxonomy" id="859194"/>
    <lineage>
        <taxon>Bacteria</taxon>
        <taxon>Bacillati</taxon>
        <taxon>Mycoplasmatota</taxon>
        <taxon>Mollicutes</taxon>
        <taxon>Mycoplasmataceae</taxon>
        <taxon>Mycoplasma</taxon>
    </lineage>
</organism>